<dbReference type="SMART" id="SM00271">
    <property type="entry name" value="DnaJ"/>
    <property type="match status" value="1"/>
</dbReference>
<feature type="domain" description="J" evidence="2">
    <location>
        <begin position="7"/>
        <end position="75"/>
    </location>
</feature>
<dbReference type="SUPFAM" id="SSF46565">
    <property type="entry name" value="Chaperone J-domain"/>
    <property type="match status" value="1"/>
</dbReference>
<dbReference type="AlphaFoldDB" id="A0AAD9SS27"/>
<name>A0AAD9SS27_PHOAM</name>
<dbReference type="Pfam" id="PF00226">
    <property type="entry name" value="DnaJ"/>
    <property type="match status" value="1"/>
</dbReference>
<gene>
    <name evidence="3" type="ORF">N8I77_001490</name>
</gene>
<dbReference type="InterPro" id="IPR029058">
    <property type="entry name" value="AB_hydrolase_fold"/>
</dbReference>
<dbReference type="CDD" id="cd06257">
    <property type="entry name" value="DnaJ"/>
    <property type="match status" value="1"/>
</dbReference>
<organism evidence="3 4">
    <name type="scientific">Phomopsis amygdali</name>
    <name type="common">Fusicoccum amygdali</name>
    <dbReference type="NCBI Taxonomy" id="1214568"/>
    <lineage>
        <taxon>Eukaryota</taxon>
        <taxon>Fungi</taxon>
        <taxon>Dikarya</taxon>
        <taxon>Ascomycota</taxon>
        <taxon>Pezizomycotina</taxon>
        <taxon>Sordariomycetes</taxon>
        <taxon>Sordariomycetidae</taxon>
        <taxon>Diaporthales</taxon>
        <taxon>Diaporthaceae</taxon>
        <taxon>Diaporthe</taxon>
    </lineage>
</organism>
<protein>
    <recommendedName>
        <fullName evidence="2">J domain-containing protein</fullName>
    </recommendedName>
</protein>
<dbReference type="PANTHER" id="PTHR48182:SF3">
    <property type="entry name" value="DUF676 DOMAIN-CONTAINING PROTEIN"/>
    <property type="match status" value="1"/>
</dbReference>
<reference evidence="3" key="1">
    <citation type="submission" date="2023-06" db="EMBL/GenBank/DDBJ databases">
        <authorList>
            <person name="Noh H."/>
        </authorList>
    </citation>
    <scope>NUCLEOTIDE SEQUENCE</scope>
    <source>
        <strain evidence="3">DUCC20226</strain>
    </source>
</reference>
<dbReference type="Gene3D" id="1.10.287.110">
    <property type="entry name" value="DnaJ domain"/>
    <property type="match status" value="1"/>
</dbReference>
<evidence type="ECO:0000313" key="3">
    <source>
        <dbReference type="EMBL" id="KAK2614684.1"/>
    </source>
</evidence>
<dbReference type="PROSITE" id="PS00636">
    <property type="entry name" value="DNAJ_1"/>
    <property type="match status" value="1"/>
</dbReference>
<evidence type="ECO:0000313" key="4">
    <source>
        <dbReference type="Proteomes" id="UP001265746"/>
    </source>
</evidence>
<proteinExistence type="predicted"/>
<dbReference type="EMBL" id="JAUJFL010000001">
    <property type="protein sequence ID" value="KAK2614684.1"/>
    <property type="molecule type" value="Genomic_DNA"/>
</dbReference>
<accession>A0AAD9SS27</accession>
<dbReference type="InterPro" id="IPR052374">
    <property type="entry name" value="SERAC1"/>
</dbReference>
<dbReference type="InterPro" id="IPR001623">
    <property type="entry name" value="DnaJ_domain"/>
</dbReference>
<dbReference type="PRINTS" id="PR00625">
    <property type="entry name" value="JDOMAIN"/>
</dbReference>
<dbReference type="PROSITE" id="PS50076">
    <property type="entry name" value="DNAJ_2"/>
    <property type="match status" value="1"/>
</dbReference>
<dbReference type="SUPFAM" id="SSF53474">
    <property type="entry name" value="alpha/beta-Hydrolases"/>
    <property type="match status" value="1"/>
</dbReference>
<comment type="caution">
    <text evidence="3">The sequence shown here is derived from an EMBL/GenBank/DDBJ whole genome shotgun (WGS) entry which is preliminary data.</text>
</comment>
<sequence>MDNLPEDPYDILGIDEDATQTEIRKSYRILLWKTHPDRSPDPIERAKRRPEFERVQWAYEILSDEHARREYDRMVRAEELREQLMKRSKPESTSGYFESINANTLSWNTTLPARGSLSDRVYSIAFDSEKRRIEKDINERNERARKYLTENVGNDAPWEKQQEDPGQTRVDKLKTLSTEKDKKLSSVPATQLGLRVMNPGLVDAAVDIVAVHGLGAIPEITWKDSKSGVNWLSDPQMLPSLTPEARILRFGYDSLWLGKEAIRTRLPTIADKLLLVLAREREEDPMRPLIFIGHCFGGLVIQRALITAKLYPESEIEEAILSSAVGAVFLGTPHRGTGAFSSQSALLAAIAAQSELYPSMEAGVLDAMKAERGELLDVSEDFLKLSARAKMRITCFFEQRESNLGKMIGRDDIKQFVVDETSAKLGANRAIGLATDHFRLNKFAAAEDGNYLDVAGEVARFYTEALKLANDRRSSRRKSSGDLEQYRRLVAKQELKLEEAAKEAALKEEEFEKRFQEKLASELNSLSLKEDATKRKEHVERLKRNMRRYGLGKHTVRKIFQDNPPPSIESISQDEIEESDQWYQNSLKGSLLEAGLEEGEVDAIIHDTGETMVIEGVRTSITRMSDRWLSERTLRRYDIPYMQDPVGKTLDSDHQALGSPL</sequence>
<keyword evidence="4" id="KW-1185">Reference proteome</keyword>
<dbReference type="InterPro" id="IPR018253">
    <property type="entry name" value="DnaJ_domain_CS"/>
</dbReference>
<dbReference type="Proteomes" id="UP001265746">
    <property type="component" value="Unassembled WGS sequence"/>
</dbReference>
<evidence type="ECO:0000256" key="1">
    <source>
        <dbReference type="SAM" id="Coils"/>
    </source>
</evidence>
<evidence type="ECO:0000259" key="2">
    <source>
        <dbReference type="PROSITE" id="PS50076"/>
    </source>
</evidence>
<dbReference type="InterPro" id="IPR036869">
    <property type="entry name" value="J_dom_sf"/>
</dbReference>
<keyword evidence="1" id="KW-0175">Coiled coil</keyword>
<feature type="coiled-coil region" evidence="1">
    <location>
        <begin position="483"/>
        <end position="512"/>
    </location>
</feature>
<dbReference type="PANTHER" id="PTHR48182">
    <property type="entry name" value="PROTEIN SERAC1"/>
    <property type="match status" value="1"/>
</dbReference>
<dbReference type="Gene3D" id="3.40.50.1820">
    <property type="entry name" value="alpha/beta hydrolase"/>
    <property type="match status" value="1"/>
</dbReference>